<gene>
    <name evidence="1" type="ORF">ADUPG1_005506</name>
</gene>
<reference evidence="1" key="1">
    <citation type="submission" date="2022-03" db="EMBL/GenBank/DDBJ databases">
        <title>Draft genome sequence of Aduncisulcus paluster, a free-living microaerophilic Fornicata.</title>
        <authorList>
            <person name="Yuyama I."/>
            <person name="Kume K."/>
            <person name="Tamura T."/>
            <person name="Inagaki Y."/>
            <person name="Hashimoto T."/>
        </authorList>
    </citation>
    <scope>NUCLEOTIDE SEQUENCE</scope>
    <source>
        <strain evidence="1">NY0171</strain>
    </source>
</reference>
<comment type="caution">
    <text evidence="1">The sequence shown here is derived from an EMBL/GenBank/DDBJ whole genome shotgun (WGS) entry which is preliminary data.</text>
</comment>
<name>A0ABQ5KEW7_9EUKA</name>
<dbReference type="Pfam" id="PF14559">
    <property type="entry name" value="TPR_19"/>
    <property type="match status" value="1"/>
</dbReference>
<sequence>MVSLYLRSGEISKAADLLSELLEEDPHDLRLLTLGADVFLERGMPDKAIASLEEILKLKPRRIPALRKLVQ</sequence>
<feature type="non-terminal residue" evidence="1">
    <location>
        <position position="71"/>
    </location>
</feature>
<dbReference type="Gene3D" id="1.25.40.10">
    <property type="entry name" value="Tetratricopeptide repeat domain"/>
    <property type="match status" value="1"/>
</dbReference>
<keyword evidence="2" id="KW-1185">Reference proteome</keyword>
<dbReference type="InterPro" id="IPR011990">
    <property type="entry name" value="TPR-like_helical_dom_sf"/>
</dbReference>
<proteinExistence type="predicted"/>
<dbReference type="EMBL" id="BQXS01008803">
    <property type="protein sequence ID" value="GKT30456.1"/>
    <property type="molecule type" value="Genomic_DNA"/>
</dbReference>
<organism evidence="1 2">
    <name type="scientific">Aduncisulcus paluster</name>
    <dbReference type="NCBI Taxonomy" id="2918883"/>
    <lineage>
        <taxon>Eukaryota</taxon>
        <taxon>Metamonada</taxon>
        <taxon>Carpediemonas-like organisms</taxon>
        <taxon>Aduncisulcus</taxon>
    </lineage>
</organism>
<evidence type="ECO:0000313" key="2">
    <source>
        <dbReference type="Proteomes" id="UP001057375"/>
    </source>
</evidence>
<dbReference type="Proteomes" id="UP001057375">
    <property type="component" value="Unassembled WGS sequence"/>
</dbReference>
<accession>A0ABQ5KEW7</accession>
<evidence type="ECO:0000313" key="1">
    <source>
        <dbReference type="EMBL" id="GKT30456.1"/>
    </source>
</evidence>
<dbReference type="SUPFAM" id="SSF48452">
    <property type="entry name" value="TPR-like"/>
    <property type="match status" value="1"/>
</dbReference>
<protein>
    <submittedName>
        <fullName evidence="1">Tetratricopeptide repeat protein</fullName>
    </submittedName>
</protein>